<feature type="transmembrane region" description="Helical" evidence="6">
    <location>
        <begin position="153"/>
        <end position="173"/>
    </location>
</feature>
<accession>A0ABW2UCJ9</accession>
<feature type="transmembrane region" description="Helical" evidence="6">
    <location>
        <begin position="59"/>
        <end position="77"/>
    </location>
</feature>
<dbReference type="RefSeq" id="WP_380205534.1">
    <property type="nucleotide sequence ID" value="NZ_JBHTEK010000001.1"/>
</dbReference>
<keyword evidence="8" id="KW-1185">Reference proteome</keyword>
<dbReference type="Proteomes" id="UP001596513">
    <property type="component" value="Unassembled WGS sequence"/>
</dbReference>
<keyword evidence="5 6" id="KW-0472">Membrane</keyword>
<feature type="transmembrane region" description="Helical" evidence="6">
    <location>
        <begin position="217"/>
        <end position="240"/>
    </location>
</feature>
<evidence type="ECO:0000256" key="1">
    <source>
        <dbReference type="ARBA" id="ARBA00004651"/>
    </source>
</evidence>
<gene>
    <name evidence="7" type="ORF">ACFQT0_23860</name>
</gene>
<proteinExistence type="predicted"/>
<sequence length="267" mass="29233">MVIGKVLTLAFVTIFSITVRIPEVGMNLLSNILGSLVPALAEIAVHEGESKTSEHFKRLLTLMASLSMLCCWMMVILDRWFIHLWVGESFFAGTSTLVLALIVMVQQIIARTGVLFLDAKGIVRNSSIAAIVEAGLNIAISIVLGTMMGLNGILLGTIIAALLTSSWYVPFLLRKHLAISFRMYFVQGLGRPFVGVSLMGGALFGVSYLLRPYLPDNWLLFVVVAAVTGVLLGSFVWMLYLRGPLGIYVPTRLRRILRVPPMLAVPV</sequence>
<evidence type="ECO:0000256" key="6">
    <source>
        <dbReference type="SAM" id="Phobius"/>
    </source>
</evidence>
<keyword evidence="4 6" id="KW-1133">Transmembrane helix</keyword>
<evidence type="ECO:0000313" key="7">
    <source>
        <dbReference type="EMBL" id="MFC7670064.1"/>
    </source>
</evidence>
<comment type="subcellular location">
    <subcellularLocation>
        <location evidence="1">Cell membrane</location>
        <topology evidence="1">Multi-pass membrane protein</topology>
    </subcellularLocation>
</comment>
<feature type="transmembrane region" description="Helical" evidence="6">
    <location>
        <begin position="193"/>
        <end position="211"/>
    </location>
</feature>
<evidence type="ECO:0000256" key="3">
    <source>
        <dbReference type="ARBA" id="ARBA00022692"/>
    </source>
</evidence>
<evidence type="ECO:0000313" key="8">
    <source>
        <dbReference type="Proteomes" id="UP001596513"/>
    </source>
</evidence>
<organism evidence="7 8">
    <name type="scientific">Hymenobacter humi</name>
    <dbReference type="NCBI Taxonomy" id="1411620"/>
    <lineage>
        <taxon>Bacteria</taxon>
        <taxon>Pseudomonadati</taxon>
        <taxon>Bacteroidota</taxon>
        <taxon>Cytophagia</taxon>
        <taxon>Cytophagales</taxon>
        <taxon>Hymenobacteraceae</taxon>
        <taxon>Hymenobacter</taxon>
    </lineage>
</organism>
<reference evidence="8" key="1">
    <citation type="journal article" date="2019" name="Int. J. Syst. Evol. Microbiol.">
        <title>The Global Catalogue of Microorganisms (GCM) 10K type strain sequencing project: providing services to taxonomists for standard genome sequencing and annotation.</title>
        <authorList>
            <consortium name="The Broad Institute Genomics Platform"/>
            <consortium name="The Broad Institute Genome Sequencing Center for Infectious Disease"/>
            <person name="Wu L."/>
            <person name="Ma J."/>
        </authorList>
    </citation>
    <scope>NUCLEOTIDE SEQUENCE [LARGE SCALE GENOMIC DNA]</scope>
    <source>
        <strain evidence="8">JCM 19635</strain>
    </source>
</reference>
<keyword evidence="2" id="KW-1003">Cell membrane</keyword>
<comment type="caution">
    <text evidence="7">The sequence shown here is derived from an EMBL/GenBank/DDBJ whole genome shotgun (WGS) entry which is preliminary data.</text>
</comment>
<protein>
    <submittedName>
        <fullName evidence="7">Lipopolysaccharide biosynthesis protein</fullName>
    </submittedName>
</protein>
<dbReference type="PANTHER" id="PTHR30250:SF26">
    <property type="entry name" value="PSMA PROTEIN"/>
    <property type="match status" value="1"/>
</dbReference>
<dbReference type="EMBL" id="JBHTEK010000001">
    <property type="protein sequence ID" value="MFC7670064.1"/>
    <property type="molecule type" value="Genomic_DNA"/>
</dbReference>
<feature type="transmembrane region" description="Helical" evidence="6">
    <location>
        <begin position="128"/>
        <end position="147"/>
    </location>
</feature>
<name>A0ABW2UCJ9_9BACT</name>
<evidence type="ECO:0000256" key="5">
    <source>
        <dbReference type="ARBA" id="ARBA00023136"/>
    </source>
</evidence>
<dbReference type="PANTHER" id="PTHR30250">
    <property type="entry name" value="PST FAMILY PREDICTED COLANIC ACID TRANSPORTER"/>
    <property type="match status" value="1"/>
</dbReference>
<evidence type="ECO:0000256" key="2">
    <source>
        <dbReference type="ARBA" id="ARBA00022475"/>
    </source>
</evidence>
<keyword evidence="3 6" id="KW-0812">Transmembrane</keyword>
<evidence type="ECO:0000256" key="4">
    <source>
        <dbReference type="ARBA" id="ARBA00022989"/>
    </source>
</evidence>
<dbReference type="InterPro" id="IPR050833">
    <property type="entry name" value="Poly_Biosynth_Transport"/>
</dbReference>